<keyword evidence="5" id="KW-1185">Reference proteome</keyword>
<dbReference type="SUPFAM" id="SSF52540">
    <property type="entry name" value="P-loop containing nucleoside triphosphate hydrolases"/>
    <property type="match status" value="1"/>
</dbReference>
<keyword evidence="1" id="KW-0677">Repeat</keyword>
<protein>
    <recommendedName>
        <fullName evidence="3">Nephrocystin 3-like N-terminal domain-containing protein</fullName>
    </recommendedName>
</protein>
<proteinExistence type="predicted"/>
<evidence type="ECO:0000256" key="1">
    <source>
        <dbReference type="ARBA" id="ARBA00022737"/>
    </source>
</evidence>
<dbReference type="InterPro" id="IPR056884">
    <property type="entry name" value="NPHP3-like_N"/>
</dbReference>
<dbReference type="Gene3D" id="3.40.50.1240">
    <property type="entry name" value="Phosphoglycerate mutase-like"/>
    <property type="match status" value="1"/>
</dbReference>
<dbReference type="PANTHER" id="PTHR10039">
    <property type="entry name" value="AMELOGENIN"/>
    <property type="match status" value="1"/>
</dbReference>
<evidence type="ECO:0000313" key="5">
    <source>
        <dbReference type="Proteomes" id="UP000566819"/>
    </source>
</evidence>
<organism evidence="4 5">
    <name type="scientific">Cudoniella acicularis</name>
    <dbReference type="NCBI Taxonomy" id="354080"/>
    <lineage>
        <taxon>Eukaryota</taxon>
        <taxon>Fungi</taxon>
        <taxon>Dikarya</taxon>
        <taxon>Ascomycota</taxon>
        <taxon>Pezizomycotina</taxon>
        <taxon>Leotiomycetes</taxon>
        <taxon>Helotiales</taxon>
        <taxon>Tricladiaceae</taxon>
        <taxon>Cudoniella</taxon>
    </lineage>
</organism>
<sequence length="636" mass="72160">MPPTVILIRHAEAMHMILITQELATYLQNELPLAREIELIVASPMRRTLQTVEQSLGWLIKLGVPVVLLAELQENSAKPCDTGRPIPTMKEEWPQFNWDDVDPVYPSKTGLYKFSKEAIARRGIAARAWLRQWPEKVIAVVGHSGFLRVGMSYRKYFNADFRIFDFEVGDEDIGGKLVDLKGHTRRLETEISAFWPSDVRKVLSAALRLLGVHRMSFTCVARLAPSSVNPKLHISDLKFEMAEILGVVSSVAGLLSLTIQILDASLAYYTSAKEASKSMSQLLKELISIKGVLSNIQDIIVTNPSISTAYKTIPSSSVLSHLVLELAEHNFSNPSPGILDECHQCLNGLLSTIQKGLNRNQKPTVLRRLTWPFTEKEVQKEVFRKEYNEWHAKTSERKILEWLSPLTFEDKHSDIASKRQPGTAGWVLQSTSFRTWMEGKSSSDKTIWCPGDPRVGKTTTASLVIDYLLNIQQTDDIGVAYVYCDFHNEMNLTLNAILGSLTRQLVQNSNRHEFPNELRMEFVRSRDGLSTLKFEEHINLFRTIAAKIPSCYVIIDALDELENRQNSTRRALLAALREIEARKLDIVAREEDIERFLRAKISEDRELQELLEEDSNLEDRVIKTILAKANHQKATT</sequence>
<evidence type="ECO:0000259" key="3">
    <source>
        <dbReference type="Pfam" id="PF24883"/>
    </source>
</evidence>
<reference evidence="4 5" key="1">
    <citation type="submission" date="2020-03" db="EMBL/GenBank/DDBJ databases">
        <title>Draft Genome Sequence of Cudoniella acicularis.</title>
        <authorList>
            <person name="Buettner E."/>
            <person name="Kellner H."/>
        </authorList>
    </citation>
    <scope>NUCLEOTIDE SEQUENCE [LARGE SCALE GENOMIC DNA]</scope>
    <source>
        <strain evidence="4 5">DSM 108380</strain>
    </source>
</reference>
<name>A0A8H4RA46_9HELO</name>
<comment type="caution">
    <text evidence="4">The sequence shown here is derived from an EMBL/GenBank/DDBJ whole genome shotgun (WGS) entry which is preliminary data.</text>
</comment>
<dbReference type="InterPro" id="IPR029033">
    <property type="entry name" value="His_PPase_superfam"/>
</dbReference>
<dbReference type="Pfam" id="PF24883">
    <property type="entry name" value="NPHP3_N"/>
    <property type="match status" value="1"/>
</dbReference>
<evidence type="ECO:0000256" key="2">
    <source>
        <dbReference type="SAM" id="Coils"/>
    </source>
</evidence>
<accession>A0A8H4RA46</accession>
<gene>
    <name evidence="4" type="ORF">G7Y89_g12415</name>
</gene>
<dbReference type="Pfam" id="PF00300">
    <property type="entry name" value="His_Phos_1"/>
    <property type="match status" value="1"/>
</dbReference>
<dbReference type="OrthoDB" id="496981at2759"/>
<dbReference type="InterPro" id="IPR027417">
    <property type="entry name" value="P-loop_NTPase"/>
</dbReference>
<feature type="coiled-coil region" evidence="2">
    <location>
        <begin position="558"/>
        <end position="620"/>
    </location>
</feature>
<dbReference type="PANTHER" id="PTHR10039:SF16">
    <property type="entry name" value="GPI INOSITOL-DEACYLASE"/>
    <property type="match status" value="1"/>
</dbReference>
<feature type="domain" description="Nephrocystin 3-like N-terminal" evidence="3">
    <location>
        <begin position="422"/>
        <end position="578"/>
    </location>
</feature>
<dbReference type="AlphaFoldDB" id="A0A8H4RA46"/>
<dbReference type="EMBL" id="JAAMPI010001304">
    <property type="protein sequence ID" value="KAF4625748.1"/>
    <property type="molecule type" value="Genomic_DNA"/>
</dbReference>
<dbReference type="SUPFAM" id="SSF53254">
    <property type="entry name" value="Phosphoglycerate mutase-like"/>
    <property type="match status" value="1"/>
</dbReference>
<dbReference type="Proteomes" id="UP000566819">
    <property type="component" value="Unassembled WGS sequence"/>
</dbReference>
<dbReference type="Gene3D" id="3.40.50.300">
    <property type="entry name" value="P-loop containing nucleotide triphosphate hydrolases"/>
    <property type="match status" value="1"/>
</dbReference>
<dbReference type="InterPro" id="IPR013078">
    <property type="entry name" value="His_Pase_superF_clade-1"/>
</dbReference>
<evidence type="ECO:0000313" key="4">
    <source>
        <dbReference type="EMBL" id="KAF4625748.1"/>
    </source>
</evidence>
<keyword evidence="2" id="KW-0175">Coiled coil</keyword>